<evidence type="ECO:0000259" key="1">
    <source>
        <dbReference type="Pfam" id="PF05199"/>
    </source>
</evidence>
<dbReference type="AlphaFoldDB" id="A0A8X6YTM6"/>
<comment type="caution">
    <text evidence="2">The sequence shown here is derived from an EMBL/GenBank/DDBJ whole genome shotgun (WGS) entry which is preliminary data.</text>
</comment>
<name>A0A8X6YTM6_9ARAC</name>
<organism evidence="2 3">
    <name type="scientific">Trichonephila inaurata madagascariensis</name>
    <dbReference type="NCBI Taxonomy" id="2747483"/>
    <lineage>
        <taxon>Eukaryota</taxon>
        <taxon>Metazoa</taxon>
        <taxon>Ecdysozoa</taxon>
        <taxon>Arthropoda</taxon>
        <taxon>Chelicerata</taxon>
        <taxon>Arachnida</taxon>
        <taxon>Araneae</taxon>
        <taxon>Araneomorphae</taxon>
        <taxon>Entelegynae</taxon>
        <taxon>Araneoidea</taxon>
        <taxon>Nephilidae</taxon>
        <taxon>Trichonephila</taxon>
        <taxon>Trichonephila inaurata</taxon>
    </lineage>
</organism>
<proteinExistence type="predicted"/>
<feature type="non-terminal residue" evidence="2">
    <location>
        <position position="1"/>
    </location>
</feature>
<keyword evidence="3" id="KW-1185">Reference proteome</keyword>
<dbReference type="PANTHER" id="PTHR11552">
    <property type="entry name" value="GLUCOSE-METHANOL-CHOLINE GMC OXIDOREDUCTASE"/>
    <property type="match status" value="1"/>
</dbReference>
<reference evidence="2" key="1">
    <citation type="submission" date="2020-08" db="EMBL/GenBank/DDBJ databases">
        <title>Multicomponent nature underlies the extraordinary mechanical properties of spider dragline silk.</title>
        <authorList>
            <person name="Kono N."/>
            <person name="Nakamura H."/>
            <person name="Mori M."/>
            <person name="Yoshida Y."/>
            <person name="Ohtoshi R."/>
            <person name="Malay A.D."/>
            <person name="Moran D.A.P."/>
            <person name="Tomita M."/>
            <person name="Numata K."/>
            <person name="Arakawa K."/>
        </authorList>
    </citation>
    <scope>NUCLEOTIDE SEQUENCE</scope>
</reference>
<dbReference type="SUPFAM" id="SSF54373">
    <property type="entry name" value="FAD-linked reductases, C-terminal domain"/>
    <property type="match status" value="1"/>
</dbReference>
<dbReference type="GO" id="GO:0016614">
    <property type="term" value="F:oxidoreductase activity, acting on CH-OH group of donors"/>
    <property type="evidence" value="ECO:0007669"/>
    <property type="project" value="InterPro"/>
</dbReference>
<protein>
    <submittedName>
        <fullName evidence="2">Glucose dehydrogenase</fullName>
    </submittedName>
</protein>
<dbReference type="EMBL" id="BMAV01022506">
    <property type="protein sequence ID" value="GFY77559.1"/>
    <property type="molecule type" value="Genomic_DNA"/>
</dbReference>
<dbReference type="Proteomes" id="UP000886998">
    <property type="component" value="Unassembled WGS sequence"/>
</dbReference>
<accession>A0A8X6YTM6</accession>
<dbReference type="PANTHER" id="PTHR11552:SF227">
    <property type="entry name" value="GLUCOSE DEHYDROGENASE [FAD, QUINONE]-LIKE PROTEIN"/>
    <property type="match status" value="1"/>
</dbReference>
<sequence length="163" mass="18935">YHRKIYSPYKDKPFYWCLSQVLHPKGTGYVILRSRNPHDPPIINPEYFSHSDDLEMIVTGLKKCKEIGESEPLRKIGSKRFSTVYPGCEKFLNNDDEYFRCMARSILLTCGHPFGKCKRESKIPLQFFGSPQSENDSQPESGGCICDAKHNQWKYKYSNHDDC</sequence>
<dbReference type="InterPro" id="IPR012132">
    <property type="entry name" value="GMC_OxRdtase"/>
</dbReference>
<dbReference type="Gene3D" id="3.30.560.10">
    <property type="entry name" value="Glucose Oxidase, domain 3"/>
    <property type="match status" value="1"/>
</dbReference>
<evidence type="ECO:0000313" key="2">
    <source>
        <dbReference type="EMBL" id="GFY77559.1"/>
    </source>
</evidence>
<dbReference type="InterPro" id="IPR007867">
    <property type="entry name" value="GMC_OxRtase_C"/>
</dbReference>
<dbReference type="OrthoDB" id="6429458at2759"/>
<feature type="domain" description="Glucose-methanol-choline oxidoreductase C-terminal" evidence="1">
    <location>
        <begin position="24"/>
        <end position="118"/>
    </location>
</feature>
<gene>
    <name evidence="2" type="primary">Gld_54</name>
    <name evidence="2" type="ORF">TNIN_103531</name>
</gene>
<dbReference type="GO" id="GO:0050660">
    <property type="term" value="F:flavin adenine dinucleotide binding"/>
    <property type="evidence" value="ECO:0007669"/>
    <property type="project" value="InterPro"/>
</dbReference>
<dbReference type="Pfam" id="PF05199">
    <property type="entry name" value="GMC_oxred_C"/>
    <property type="match status" value="1"/>
</dbReference>
<evidence type="ECO:0000313" key="3">
    <source>
        <dbReference type="Proteomes" id="UP000886998"/>
    </source>
</evidence>